<dbReference type="GO" id="GO:0005829">
    <property type="term" value="C:cytosol"/>
    <property type="evidence" value="ECO:0007669"/>
    <property type="project" value="TreeGrafter"/>
</dbReference>
<comment type="similarity">
    <text evidence="6">Belongs to the methyltransferase superfamily. RNA methyltransferase RsmG family.</text>
</comment>
<keyword evidence="2 6" id="KW-0698">rRNA processing</keyword>
<comment type="caution">
    <text evidence="6">Lacks conserved residue(s) required for the propagation of feature annotation.</text>
</comment>
<dbReference type="EMBL" id="BSDR01000001">
    <property type="protein sequence ID" value="GLI32870.1"/>
    <property type="molecule type" value="Genomic_DNA"/>
</dbReference>
<dbReference type="GO" id="GO:0003723">
    <property type="term" value="F:RNA binding"/>
    <property type="evidence" value="ECO:0007669"/>
    <property type="project" value="InterPro"/>
</dbReference>
<dbReference type="PANTHER" id="PTHR31760">
    <property type="entry name" value="S-ADENOSYL-L-METHIONINE-DEPENDENT METHYLTRANSFERASES SUPERFAMILY PROTEIN"/>
    <property type="match status" value="1"/>
</dbReference>
<organism evidence="8 9">
    <name type="scientific">Desulforhabdus amnigena</name>
    <dbReference type="NCBI Taxonomy" id="40218"/>
    <lineage>
        <taxon>Bacteria</taxon>
        <taxon>Pseudomonadati</taxon>
        <taxon>Thermodesulfobacteriota</taxon>
        <taxon>Syntrophobacteria</taxon>
        <taxon>Syntrophobacterales</taxon>
        <taxon>Syntrophobacteraceae</taxon>
        <taxon>Desulforhabdus</taxon>
    </lineage>
</organism>
<gene>
    <name evidence="6" type="primary">rsmG</name>
    <name evidence="8" type="ORF">DAMNIGENAA_03030</name>
</gene>
<evidence type="ECO:0000256" key="6">
    <source>
        <dbReference type="HAMAP-Rule" id="MF_00074"/>
    </source>
</evidence>
<dbReference type="InterPro" id="IPR003682">
    <property type="entry name" value="rRNA_ssu_MeTfrase_G"/>
</dbReference>
<dbReference type="EC" id="2.1.1.-" evidence="6"/>
<dbReference type="CDD" id="cd18095">
    <property type="entry name" value="SpoU-like_rRNA-MTase"/>
    <property type="match status" value="1"/>
</dbReference>
<feature type="binding site" evidence="6">
    <location>
        <position position="154"/>
    </location>
    <ligand>
        <name>S-adenosyl-L-methionine</name>
        <dbReference type="ChEBI" id="CHEBI:59789"/>
    </ligand>
</feature>
<dbReference type="Gene3D" id="3.40.50.150">
    <property type="entry name" value="Vaccinia Virus protein VP39"/>
    <property type="match status" value="1"/>
</dbReference>
<accession>A0A9W6FT26</accession>
<sequence>MRSKDHFSKIPESQPAIAQMDALLRKSGIHLPSDRLEQLWTYHQLLRQHNPELNLTRIHNFTNMVLKLYVDSILPGRLMDLPSPLLDLGTGPGMPGIPLKIAYPQLTLLLAESRQKRVAFLKTVVEKLNFPDVEVVGEGITPHFERPVAGVITRAVEDMAATIDRVRGCLMKDGLVIFMKGPHCDEEIQAASERFMKEYRLSKDQSYNIPNTSHERRLVVFQRLGEPLFVKKAKAMERYISRIIESEQNPLFKDLKKLLGSRGIRKQKKALVAGSKQVLEVLSQFPELCEAWIGSGEKDPPPPDSPEHLNWYQLSSPLFQSLDVFGTGKPLLLIRIKTVEKWAPDDGLPEGCTVFIPFQDPENVGSVIRSAAAFGADQVILLSESAHPYHPKALRASGGTVLGIRILEGPSLAELPEDLPLLPLSAGGRDIAEIAFPDTFAFLPGIEGPGLPEQFKKNAVSIPIDSRVESLNAATATAIALYAWSQYRRKHSGV</sequence>
<evidence type="ECO:0000313" key="9">
    <source>
        <dbReference type="Proteomes" id="UP001144372"/>
    </source>
</evidence>
<evidence type="ECO:0000256" key="1">
    <source>
        <dbReference type="ARBA" id="ARBA00022490"/>
    </source>
</evidence>
<feature type="binding site" evidence="6">
    <location>
        <position position="94"/>
    </location>
    <ligand>
        <name>S-adenosyl-L-methionine</name>
        <dbReference type="ChEBI" id="CHEBI:59789"/>
    </ligand>
</feature>
<dbReference type="Gene3D" id="3.40.1280.10">
    <property type="match status" value="1"/>
</dbReference>
<evidence type="ECO:0000313" key="8">
    <source>
        <dbReference type="EMBL" id="GLI32870.1"/>
    </source>
</evidence>
<proteinExistence type="inferred from homology"/>
<feature type="binding site" evidence="6">
    <location>
        <position position="89"/>
    </location>
    <ligand>
        <name>S-adenosyl-L-methionine</name>
        <dbReference type="ChEBI" id="CHEBI:59789"/>
    </ligand>
</feature>
<keyword evidence="5 6" id="KW-0949">S-adenosyl-L-methionine</keyword>
<evidence type="ECO:0000256" key="4">
    <source>
        <dbReference type="ARBA" id="ARBA00022679"/>
    </source>
</evidence>
<name>A0A9W6FT26_9BACT</name>
<dbReference type="InterPro" id="IPR029063">
    <property type="entry name" value="SAM-dependent_MTases_sf"/>
</dbReference>
<dbReference type="HAMAP" id="MF_00074">
    <property type="entry name" value="16SrRNA_methyltr_G"/>
    <property type="match status" value="1"/>
</dbReference>
<evidence type="ECO:0000256" key="2">
    <source>
        <dbReference type="ARBA" id="ARBA00022552"/>
    </source>
</evidence>
<dbReference type="RefSeq" id="WP_281791895.1">
    <property type="nucleotide sequence ID" value="NZ_BSDR01000001.1"/>
</dbReference>
<dbReference type="InterPro" id="IPR029026">
    <property type="entry name" value="tRNA_m1G_MTases_N"/>
</dbReference>
<dbReference type="SUPFAM" id="SSF53335">
    <property type="entry name" value="S-adenosyl-L-methionine-dependent methyltransferases"/>
    <property type="match status" value="1"/>
</dbReference>
<keyword evidence="9" id="KW-1185">Reference proteome</keyword>
<dbReference type="Proteomes" id="UP001144372">
    <property type="component" value="Unassembled WGS sequence"/>
</dbReference>
<comment type="subcellular location">
    <subcellularLocation>
        <location evidence="6">Cytoplasm</location>
    </subcellularLocation>
</comment>
<keyword evidence="1 6" id="KW-0963">Cytoplasm</keyword>
<evidence type="ECO:0000256" key="5">
    <source>
        <dbReference type="ARBA" id="ARBA00022691"/>
    </source>
</evidence>
<dbReference type="NCBIfam" id="TIGR00138">
    <property type="entry name" value="rsmG_gidB"/>
    <property type="match status" value="1"/>
</dbReference>
<dbReference type="Pfam" id="PF00588">
    <property type="entry name" value="SpoU_methylase"/>
    <property type="match status" value="1"/>
</dbReference>
<keyword evidence="3 6" id="KW-0489">Methyltransferase</keyword>
<evidence type="ECO:0000259" key="7">
    <source>
        <dbReference type="Pfam" id="PF00588"/>
    </source>
</evidence>
<keyword evidence="4 6" id="KW-0808">Transferase</keyword>
<evidence type="ECO:0000256" key="3">
    <source>
        <dbReference type="ARBA" id="ARBA00022603"/>
    </source>
</evidence>
<comment type="function">
    <text evidence="6">Specifically methylates the N7 position of a guanine in 16S rRNA.</text>
</comment>
<dbReference type="InterPro" id="IPR029028">
    <property type="entry name" value="Alpha/beta_knot_MTases"/>
</dbReference>
<dbReference type="AlphaFoldDB" id="A0A9W6FT26"/>
<dbReference type="InterPro" id="IPR001537">
    <property type="entry name" value="SpoU_MeTrfase"/>
</dbReference>
<dbReference type="SUPFAM" id="SSF75217">
    <property type="entry name" value="alpha/beta knot"/>
    <property type="match status" value="1"/>
</dbReference>
<dbReference type="GO" id="GO:0070043">
    <property type="term" value="F:rRNA (guanine-N7-)-methyltransferase activity"/>
    <property type="evidence" value="ECO:0007669"/>
    <property type="project" value="UniProtKB-UniRule"/>
</dbReference>
<protein>
    <recommendedName>
        <fullName evidence="6">Ribosomal RNA small subunit methyltransferase G</fullName>
        <ecNumber evidence="6">2.1.1.-</ecNumber>
    </recommendedName>
    <alternativeName>
        <fullName evidence="6">16S rRNA 7-methylguanosine methyltransferase</fullName>
        <shortName evidence="6">16S rRNA m7G methyltransferase</shortName>
    </alternativeName>
</protein>
<reference evidence="8" key="1">
    <citation type="submission" date="2022-12" db="EMBL/GenBank/DDBJ databases">
        <title>Reference genome sequencing for broad-spectrum identification of bacterial and archaeal isolates by mass spectrometry.</title>
        <authorList>
            <person name="Sekiguchi Y."/>
            <person name="Tourlousse D.M."/>
        </authorList>
    </citation>
    <scope>NUCLEOTIDE SEQUENCE</scope>
    <source>
        <strain evidence="8">ASRB1</strain>
    </source>
</reference>
<dbReference type="PANTHER" id="PTHR31760:SF0">
    <property type="entry name" value="S-ADENOSYL-L-METHIONINE-DEPENDENT METHYLTRANSFERASES SUPERFAMILY PROTEIN"/>
    <property type="match status" value="1"/>
</dbReference>
<comment type="caution">
    <text evidence="8">The sequence shown here is derived from an EMBL/GenBank/DDBJ whole genome shotgun (WGS) entry which is preliminary data.</text>
</comment>
<dbReference type="Pfam" id="PF02527">
    <property type="entry name" value="GidB"/>
    <property type="match status" value="1"/>
</dbReference>
<feature type="domain" description="tRNA/rRNA methyltransferase SpoU type" evidence="7">
    <location>
        <begin position="357"/>
        <end position="482"/>
    </location>
</feature>